<dbReference type="InterPro" id="IPR013579">
    <property type="entry name" value="FAST_2"/>
</dbReference>
<evidence type="ECO:0000256" key="1">
    <source>
        <dbReference type="SAM" id="MobiDB-lite"/>
    </source>
</evidence>
<gene>
    <name evidence="4" type="ORF">DIABBA_LOCUS4037</name>
</gene>
<evidence type="ECO:0000259" key="2">
    <source>
        <dbReference type="Pfam" id="PF06743"/>
    </source>
</evidence>
<keyword evidence="5" id="KW-1185">Reference proteome</keyword>
<sequence>MFKLTHLIQKSCSRSNGLLPFIRFNFASSSSPQLKKTNSESEDVTEKTENRKRLVRVPQPHMSMVAAAFASLNSEEVSSSIKTPKTDGKLSKATTIEELLSVSEGTGVSRRHALKVVSILSEWSSTGKVNISEFENDPRFIKLCHILTKSNAALKNIKTNSRSEDLSTVLSVTADDEAAKMVGNITLPQMVKVMSTLSLKKRRSTLLLRSLSYNITRSTDQLNLKQCSDLLFSMATLNFLDDNLLSRVAGDITVELEKHIKKSSVVGSILTSIGLLKYKNPALLDILSEWILGNQSICRPQDVFSLLMTLAVVNYKPNNSENLFKVLLPQLTLSEAGKPLVWLDIVWSLTLLNKANSSHVSSVLDKSFLDQLEEPLSFSTKLKLLNIDGAAQYLLNNYDGPRLSSDSEVKKLEVPQAKDKTEMVTSILDTLKNLIQSDQLIQTRVNTEYGFCIDAECVLDKKCSPLPLEQAKTNKDATR</sequence>
<dbReference type="GO" id="GO:0044528">
    <property type="term" value="P:regulation of mitochondrial mRNA stability"/>
    <property type="evidence" value="ECO:0007669"/>
    <property type="project" value="InterPro"/>
</dbReference>
<dbReference type="InterPro" id="IPR010622">
    <property type="entry name" value="FAST_Leu-rich"/>
</dbReference>
<organism evidence="4 5">
    <name type="scientific">Diabrotica balteata</name>
    <name type="common">Banded cucumber beetle</name>
    <dbReference type="NCBI Taxonomy" id="107213"/>
    <lineage>
        <taxon>Eukaryota</taxon>
        <taxon>Metazoa</taxon>
        <taxon>Ecdysozoa</taxon>
        <taxon>Arthropoda</taxon>
        <taxon>Hexapoda</taxon>
        <taxon>Insecta</taxon>
        <taxon>Pterygota</taxon>
        <taxon>Neoptera</taxon>
        <taxon>Endopterygota</taxon>
        <taxon>Coleoptera</taxon>
        <taxon>Polyphaga</taxon>
        <taxon>Cucujiformia</taxon>
        <taxon>Chrysomeloidea</taxon>
        <taxon>Chrysomelidae</taxon>
        <taxon>Galerucinae</taxon>
        <taxon>Diabroticina</taxon>
        <taxon>Diabroticites</taxon>
        <taxon>Diabrotica</taxon>
    </lineage>
</organism>
<proteinExistence type="predicted"/>
<protein>
    <recommendedName>
        <fullName evidence="6">FAST kinase leucine-rich domain-containing protein</fullName>
    </recommendedName>
</protein>
<dbReference type="Pfam" id="PF08368">
    <property type="entry name" value="FAST_2"/>
    <property type="match status" value="1"/>
</dbReference>
<dbReference type="OrthoDB" id="6501018at2759"/>
<evidence type="ECO:0000259" key="3">
    <source>
        <dbReference type="Pfam" id="PF08368"/>
    </source>
</evidence>
<name>A0A9N9STA8_DIABA</name>
<accession>A0A9N9STA8</accession>
<dbReference type="EMBL" id="OU898277">
    <property type="protein sequence ID" value="CAG9830328.1"/>
    <property type="molecule type" value="Genomic_DNA"/>
</dbReference>
<dbReference type="Pfam" id="PF06743">
    <property type="entry name" value="FAST_1"/>
    <property type="match status" value="1"/>
</dbReference>
<evidence type="ECO:0000313" key="4">
    <source>
        <dbReference type="EMBL" id="CAG9830328.1"/>
    </source>
</evidence>
<feature type="domain" description="FAST kinase-like protein subdomain 2" evidence="3">
    <location>
        <begin position="381"/>
        <end position="467"/>
    </location>
</feature>
<evidence type="ECO:0008006" key="6">
    <source>
        <dbReference type="Google" id="ProtNLM"/>
    </source>
</evidence>
<dbReference type="AlphaFoldDB" id="A0A9N9STA8"/>
<reference evidence="4" key="1">
    <citation type="submission" date="2022-01" db="EMBL/GenBank/DDBJ databases">
        <authorList>
            <person name="King R."/>
        </authorList>
    </citation>
    <scope>NUCLEOTIDE SEQUENCE</scope>
</reference>
<feature type="domain" description="FAST kinase leucine-rich" evidence="2">
    <location>
        <begin position="304"/>
        <end position="373"/>
    </location>
</feature>
<evidence type="ECO:0000313" key="5">
    <source>
        <dbReference type="Proteomes" id="UP001153709"/>
    </source>
</evidence>
<dbReference type="Proteomes" id="UP001153709">
    <property type="component" value="Chromosome 2"/>
</dbReference>
<feature type="region of interest" description="Disordered" evidence="1">
    <location>
        <begin position="31"/>
        <end position="50"/>
    </location>
</feature>